<dbReference type="Proteomes" id="UP000265515">
    <property type="component" value="Unassembled WGS sequence"/>
</dbReference>
<dbReference type="PANTHER" id="PTHR43353:SF5">
    <property type="entry name" value="SUCCINATE-SEMIALDEHYDE DEHYDROGENASE, MITOCHONDRIAL"/>
    <property type="match status" value="1"/>
</dbReference>
<evidence type="ECO:0000256" key="1">
    <source>
        <dbReference type="ARBA" id="ARBA00009986"/>
    </source>
</evidence>
<reference evidence="6 7" key="1">
    <citation type="journal article" date="2018" name="Cell">
        <title>The Chara Genome: Secondary Complexity and Implications for Plant Terrestrialization.</title>
        <authorList>
            <person name="Nishiyama T."/>
            <person name="Sakayama H."/>
            <person name="Vries J.D."/>
            <person name="Buschmann H."/>
            <person name="Saint-Marcoux D."/>
            <person name="Ullrich K.K."/>
            <person name="Haas F.B."/>
            <person name="Vanderstraeten L."/>
            <person name="Becker D."/>
            <person name="Lang D."/>
            <person name="Vosolsobe S."/>
            <person name="Rombauts S."/>
            <person name="Wilhelmsson P.K.I."/>
            <person name="Janitza P."/>
            <person name="Kern R."/>
            <person name="Heyl A."/>
            <person name="Rumpler F."/>
            <person name="Villalobos L.I.A.C."/>
            <person name="Clay J.M."/>
            <person name="Skokan R."/>
            <person name="Toyoda A."/>
            <person name="Suzuki Y."/>
            <person name="Kagoshima H."/>
            <person name="Schijlen E."/>
            <person name="Tajeshwar N."/>
            <person name="Catarino B."/>
            <person name="Hetherington A.J."/>
            <person name="Saltykova A."/>
            <person name="Bonnot C."/>
            <person name="Breuninger H."/>
            <person name="Symeonidi A."/>
            <person name="Radhakrishnan G.V."/>
            <person name="Van Nieuwerburgh F."/>
            <person name="Deforce D."/>
            <person name="Chang C."/>
            <person name="Karol K.G."/>
            <person name="Hedrich R."/>
            <person name="Ulvskov P."/>
            <person name="Glockner G."/>
            <person name="Delwiche C.F."/>
            <person name="Petrasek J."/>
            <person name="Van de Peer Y."/>
            <person name="Friml J."/>
            <person name="Beilby M."/>
            <person name="Dolan L."/>
            <person name="Kohara Y."/>
            <person name="Sugano S."/>
            <person name="Fujiyama A."/>
            <person name="Delaux P.-M."/>
            <person name="Quint M."/>
            <person name="TheiBen G."/>
            <person name="Hagemann M."/>
            <person name="Harholt J."/>
            <person name="Dunand C."/>
            <person name="Zachgo S."/>
            <person name="Langdale J."/>
            <person name="Maumus F."/>
            <person name="Straeten D.V.D."/>
            <person name="Gould S.B."/>
            <person name="Rensing S.A."/>
        </authorList>
    </citation>
    <scope>NUCLEOTIDE SEQUENCE [LARGE SCALE GENOMIC DNA]</scope>
    <source>
        <strain evidence="6 7">S276</strain>
    </source>
</reference>
<dbReference type="Gene3D" id="3.40.309.10">
    <property type="entry name" value="Aldehyde Dehydrogenase, Chain A, domain 2"/>
    <property type="match status" value="1"/>
</dbReference>
<keyword evidence="2 4" id="KW-0560">Oxidoreductase</keyword>
<protein>
    <recommendedName>
        <fullName evidence="5">Aldehyde dehydrogenase domain-containing protein</fullName>
    </recommendedName>
</protein>
<dbReference type="InterPro" id="IPR029510">
    <property type="entry name" value="Ald_DH_CS_GLU"/>
</dbReference>
<feature type="domain" description="Aldehyde dehydrogenase" evidence="5">
    <location>
        <begin position="148"/>
        <end position="326"/>
    </location>
</feature>
<gene>
    <name evidence="6" type="ORF">CBR_g12541</name>
</gene>
<evidence type="ECO:0000256" key="4">
    <source>
        <dbReference type="RuleBase" id="RU003345"/>
    </source>
</evidence>
<name>A0A388JSR8_CHABU</name>
<dbReference type="OrthoDB" id="310895at2759"/>
<dbReference type="Pfam" id="PF00171">
    <property type="entry name" value="Aldedh"/>
    <property type="match status" value="1"/>
</dbReference>
<dbReference type="Gene3D" id="3.40.605.10">
    <property type="entry name" value="Aldehyde Dehydrogenase, Chain A, domain 1"/>
    <property type="match status" value="2"/>
</dbReference>
<organism evidence="6 7">
    <name type="scientific">Chara braunii</name>
    <name type="common">Braun's stonewort</name>
    <dbReference type="NCBI Taxonomy" id="69332"/>
    <lineage>
        <taxon>Eukaryota</taxon>
        <taxon>Viridiplantae</taxon>
        <taxon>Streptophyta</taxon>
        <taxon>Charophyceae</taxon>
        <taxon>Charales</taxon>
        <taxon>Characeae</taxon>
        <taxon>Chara</taxon>
    </lineage>
</organism>
<dbReference type="Gramene" id="GBG60803">
    <property type="protein sequence ID" value="GBG60803"/>
    <property type="gene ID" value="CBR_g12541"/>
</dbReference>
<dbReference type="GO" id="GO:0009450">
    <property type="term" value="P:gamma-aminobutyric acid catabolic process"/>
    <property type="evidence" value="ECO:0007669"/>
    <property type="project" value="TreeGrafter"/>
</dbReference>
<evidence type="ECO:0000313" key="7">
    <source>
        <dbReference type="Proteomes" id="UP000265515"/>
    </source>
</evidence>
<evidence type="ECO:0000313" key="6">
    <source>
        <dbReference type="EMBL" id="GBG60803.1"/>
    </source>
</evidence>
<dbReference type="InterPro" id="IPR050740">
    <property type="entry name" value="Aldehyde_DH_Superfamily"/>
</dbReference>
<comment type="similarity">
    <text evidence="1 4">Belongs to the aldehyde dehydrogenase family.</text>
</comment>
<evidence type="ECO:0000256" key="3">
    <source>
        <dbReference type="PROSITE-ProRule" id="PRU10007"/>
    </source>
</evidence>
<dbReference type="InterPro" id="IPR015590">
    <property type="entry name" value="Aldehyde_DH_dom"/>
</dbReference>
<sequence>MGVGIKQCCLADPSLLITKGLIGAEWVGSDDGSTFQVENPATREVIAELPKLGSSETERAIVAAEKAFSVWKKKTAKERSSIMKRWLDLVKENVEDLAKIITLENGKPLAEAMGEMAFATDIIEFYAEEAKRIEGDVSSSIFAEKKILVLRQVCPALAAGCTMVLKPAELTPFSALALAELGLRAGFPPGVLNIVMGDAPAVGKALKDSPAVRKMAFTGSTAVGRTIMEGCAKTLKRVSLELGGNAPFIVFDDADVDLAVQGLIAAKFWNNGQVCISPNRVLVHDGVYDTFSKKLAEAVGALKVGNGFDKEVTTGPVITVQGMQKVFARNGC</sequence>
<accession>A0A388JSR8</accession>
<comment type="caution">
    <text evidence="6">The sequence shown here is derived from an EMBL/GenBank/DDBJ whole genome shotgun (WGS) entry which is preliminary data.</text>
</comment>
<dbReference type="EMBL" id="BFEA01000014">
    <property type="protein sequence ID" value="GBG60803.1"/>
    <property type="molecule type" value="Genomic_DNA"/>
</dbReference>
<evidence type="ECO:0000256" key="2">
    <source>
        <dbReference type="ARBA" id="ARBA00023002"/>
    </source>
</evidence>
<feature type="active site" evidence="3">
    <location>
        <position position="241"/>
    </location>
</feature>
<proteinExistence type="inferred from homology"/>
<keyword evidence="7" id="KW-1185">Reference proteome</keyword>
<dbReference type="InterPro" id="IPR016161">
    <property type="entry name" value="Ald_DH/histidinol_DH"/>
</dbReference>
<dbReference type="AlphaFoldDB" id="A0A388JSR8"/>
<dbReference type="PROSITE" id="PS00687">
    <property type="entry name" value="ALDEHYDE_DEHYDR_GLU"/>
    <property type="match status" value="1"/>
</dbReference>
<dbReference type="SUPFAM" id="SSF53720">
    <property type="entry name" value="ALDH-like"/>
    <property type="match status" value="1"/>
</dbReference>
<dbReference type="OMA" id="IVTGMPT"/>
<dbReference type="STRING" id="69332.A0A388JSR8"/>
<dbReference type="InterPro" id="IPR016162">
    <property type="entry name" value="Ald_DH_N"/>
</dbReference>
<dbReference type="GO" id="GO:0004777">
    <property type="term" value="F:succinate-semialdehyde dehydrogenase (NAD+) activity"/>
    <property type="evidence" value="ECO:0007669"/>
    <property type="project" value="TreeGrafter"/>
</dbReference>
<evidence type="ECO:0000259" key="5">
    <source>
        <dbReference type="Pfam" id="PF00171"/>
    </source>
</evidence>
<dbReference type="InterPro" id="IPR016163">
    <property type="entry name" value="Ald_DH_C"/>
</dbReference>
<dbReference type="PANTHER" id="PTHR43353">
    <property type="entry name" value="SUCCINATE-SEMIALDEHYDE DEHYDROGENASE, MITOCHONDRIAL"/>
    <property type="match status" value="1"/>
</dbReference>